<proteinExistence type="predicted"/>
<dbReference type="Proteomes" id="UP001267290">
    <property type="component" value="Unassembled WGS sequence"/>
</dbReference>
<evidence type="ECO:0000256" key="1">
    <source>
        <dbReference type="SAM" id="SignalP"/>
    </source>
</evidence>
<dbReference type="EMBL" id="JAVDSB010000001">
    <property type="protein sequence ID" value="MDR6549921.1"/>
    <property type="molecule type" value="Genomic_DNA"/>
</dbReference>
<feature type="signal peptide" evidence="1">
    <location>
        <begin position="1"/>
        <end position="23"/>
    </location>
</feature>
<evidence type="ECO:0008006" key="4">
    <source>
        <dbReference type="Google" id="ProtNLM"/>
    </source>
</evidence>
<dbReference type="RefSeq" id="WP_310224215.1">
    <property type="nucleotide sequence ID" value="NZ_JAVDSB010000001.1"/>
</dbReference>
<reference evidence="2 3" key="1">
    <citation type="submission" date="2023-07" db="EMBL/GenBank/DDBJ databases">
        <title>Sorghum-associated microbial communities from plants grown in Nebraska, USA.</title>
        <authorList>
            <person name="Schachtman D."/>
        </authorList>
    </citation>
    <scope>NUCLEOTIDE SEQUENCE [LARGE SCALE GENOMIC DNA]</scope>
    <source>
        <strain evidence="2 3">CC258</strain>
    </source>
</reference>
<evidence type="ECO:0000313" key="2">
    <source>
        <dbReference type="EMBL" id="MDR6549921.1"/>
    </source>
</evidence>
<name>A0ABU1NS77_9BACL</name>
<accession>A0ABU1NS77</accession>
<gene>
    <name evidence="2" type="ORF">J2736_001104</name>
</gene>
<organism evidence="2 3">
    <name type="scientific">Paenibacillus qinlingensis</name>
    <dbReference type="NCBI Taxonomy" id="1837343"/>
    <lineage>
        <taxon>Bacteria</taxon>
        <taxon>Bacillati</taxon>
        <taxon>Bacillota</taxon>
        <taxon>Bacilli</taxon>
        <taxon>Bacillales</taxon>
        <taxon>Paenibacillaceae</taxon>
        <taxon>Paenibacillus</taxon>
    </lineage>
</organism>
<sequence length="138" mass="15546">MKWLKTLILLASVSCMTGCTAHAVIDPTSEMSIQQQDDLKPIVKKLFAEQLELDEKPSVSASKRILQYKIHDEIQILHNDTDTYFIVSYDILPASMEFILAGGGERTENGWIINRKLYVTLQKNSNGQYQIKSLSSGP</sequence>
<protein>
    <recommendedName>
        <fullName evidence="4">Lipoprotein</fullName>
    </recommendedName>
</protein>
<evidence type="ECO:0000313" key="3">
    <source>
        <dbReference type="Proteomes" id="UP001267290"/>
    </source>
</evidence>
<comment type="caution">
    <text evidence="2">The sequence shown here is derived from an EMBL/GenBank/DDBJ whole genome shotgun (WGS) entry which is preliminary data.</text>
</comment>
<feature type="chain" id="PRO_5046785247" description="Lipoprotein" evidence="1">
    <location>
        <begin position="24"/>
        <end position="138"/>
    </location>
</feature>
<keyword evidence="3" id="KW-1185">Reference proteome</keyword>
<keyword evidence="1" id="KW-0732">Signal</keyword>